<feature type="domain" description="ARB-07466-like C-terminal" evidence="2">
    <location>
        <begin position="249"/>
        <end position="295"/>
    </location>
</feature>
<feature type="compositionally biased region" description="Basic and acidic residues" evidence="1">
    <location>
        <begin position="284"/>
        <end position="297"/>
    </location>
</feature>
<dbReference type="Pfam" id="PF26571">
    <property type="entry name" value="VldE"/>
    <property type="match status" value="1"/>
</dbReference>
<reference evidence="4" key="1">
    <citation type="submission" date="2016-10" db="EMBL/GenBank/DDBJ databases">
        <authorList>
            <person name="Varghese N."/>
            <person name="Submissions S."/>
        </authorList>
    </citation>
    <scope>NUCLEOTIDE SEQUENCE [LARGE SCALE GENOMIC DNA]</scope>
    <source>
        <strain evidence="4">CGMCC 4.6825</strain>
    </source>
</reference>
<accession>A0A1H9UTU4</accession>
<organism evidence="3 4">
    <name type="scientific">Streptomyces qinglanensis</name>
    <dbReference type="NCBI Taxonomy" id="943816"/>
    <lineage>
        <taxon>Bacteria</taxon>
        <taxon>Bacillati</taxon>
        <taxon>Actinomycetota</taxon>
        <taxon>Actinomycetes</taxon>
        <taxon>Kitasatosporales</taxon>
        <taxon>Streptomycetaceae</taxon>
        <taxon>Streptomyces</taxon>
    </lineage>
</organism>
<evidence type="ECO:0000313" key="4">
    <source>
        <dbReference type="Proteomes" id="UP000182841"/>
    </source>
</evidence>
<dbReference type="EMBL" id="FOGO01000009">
    <property type="protein sequence ID" value="SES12768.1"/>
    <property type="molecule type" value="Genomic_DNA"/>
</dbReference>
<protein>
    <recommendedName>
        <fullName evidence="2">ARB-07466-like C-terminal domain-containing protein</fullName>
    </recommendedName>
</protein>
<feature type="region of interest" description="Disordered" evidence="1">
    <location>
        <begin position="215"/>
        <end position="245"/>
    </location>
</feature>
<keyword evidence="4" id="KW-1185">Reference proteome</keyword>
<name>A0A1H9UTU4_9ACTN</name>
<dbReference type="OrthoDB" id="5171895at2"/>
<evidence type="ECO:0000256" key="1">
    <source>
        <dbReference type="SAM" id="MobiDB-lite"/>
    </source>
</evidence>
<proteinExistence type="predicted"/>
<feature type="region of interest" description="Disordered" evidence="1">
    <location>
        <begin position="284"/>
        <end position="358"/>
    </location>
</feature>
<gene>
    <name evidence="3" type="ORF">SAMN05421870_109140</name>
</gene>
<dbReference type="InterPro" id="IPR058593">
    <property type="entry name" value="ARB_07466-like_C"/>
</dbReference>
<feature type="compositionally biased region" description="Basic and acidic residues" evidence="1">
    <location>
        <begin position="313"/>
        <end position="336"/>
    </location>
</feature>
<sequence>MACAVLLAVAAYVAVRGLSGQDGALCTVRADGADGKAATAADGSGTPHDYELTPVQAQNAATIAAVAARRGLPERAVTIALATAMQESQLRNIAHGDRDSVGLFQQRPSQGWGTFEQIQDPVYSASRFYDHLAEVPGYSRLPLTVAAQRVQRSGYPQAYAKHETDATLLTGALTGRRPATLSCTTGGRDPGEPGDPAQVRKHLVREFGRDVLADGTSTLAAPARRTAGYPKARSAARPEAAPVVPVPARGRRQGWELAHWAVANAERLHIERISYGGFRWSAERSADGWRRTDDGAAKDGSGPGDSGTAEDGGAAKDDSTAEDGRAKDDDAAKDGGAEDGGAGGAAGGTVELRLATGH</sequence>
<evidence type="ECO:0000259" key="2">
    <source>
        <dbReference type="Pfam" id="PF26571"/>
    </source>
</evidence>
<evidence type="ECO:0000313" key="3">
    <source>
        <dbReference type="EMBL" id="SES12768.1"/>
    </source>
</evidence>
<dbReference type="AlphaFoldDB" id="A0A1H9UTU4"/>
<dbReference type="Proteomes" id="UP000182841">
    <property type="component" value="Unassembled WGS sequence"/>
</dbReference>
<feature type="compositionally biased region" description="Gly residues" evidence="1">
    <location>
        <begin position="338"/>
        <end position="347"/>
    </location>
</feature>
<feature type="compositionally biased region" description="Low complexity" evidence="1">
    <location>
        <begin position="230"/>
        <end position="245"/>
    </location>
</feature>
<dbReference type="RefSeq" id="WP_075001705.1">
    <property type="nucleotide sequence ID" value="NZ_FOGO01000009.1"/>
</dbReference>
<dbReference type="STRING" id="943816.AN217_24720"/>